<gene>
    <name evidence="1" type="ORF">IAB76_00760</name>
</gene>
<organism evidence="1 2">
    <name type="scientific">Candidatus Cryptobacteroides avistercoris</name>
    <dbReference type="NCBI Taxonomy" id="2840758"/>
    <lineage>
        <taxon>Bacteria</taxon>
        <taxon>Pseudomonadati</taxon>
        <taxon>Bacteroidota</taxon>
        <taxon>Bacteroidia</taxon>
        <taxon>Bacteroidales</taxon>
        <taxon>Candidatus Cryptobacteroides</taxon>
    </lineage>
</organism>
<dbReference type="NCBIfam" id="TIGR01784">
    <property type="entry name" value="T_den_put_tspse"/>
    <property type="match status" value="1"/>
</dbReference>
<proteinExistence type="predicted"/>
<name>A0A9D9IWN2_9BACT</name>
<reference evidence="1" key="1">
    <citation type="submission" date="2020-10" db="EMBL/GenBank/DDBJ databases">
        <authorList>
            <person name="Gilroy R."/>
        </authorList>
    </citation>
    <scope>NUCLEOTIDE SEQUENCE</scope>
    <source>
        <strain evidence="1">B3-1481</strain>
    </source>
</reference>
<evidence type="ECO:0000313" key="1">
    <source>
        <dbReference type="EMBL" id="MBO8479631.1"/>
    </source>
</evidence>
<evidence type="ECO:0000313" key="2">
    <source>
        <dbReference type="Proteomes" id="UP000823769"/>
    </source>
</evidence>
<dbReference type="EMBL" id="JADILW010000010">
    <property type="protein sequence ID" value="MBO8479631.1"/>
    <property type="molecule type" value="Genomic_DNA"/>
</dbReference>
<dbReference type="PANTHER" id="PTHR41317">
    <property type="entry name" value="PD-(D_E)XK NUCLEASE FAMILY TRANSPOSASE"/>
    <property type="match status" value="1"/>
</dbReference>
<dbReference type="AlphaFoldDB" id="A0A9D9IWN2"/>
<comment type="caution">
    <text evidence="1">The sequence shown here is derived from an EMBL/GenBank/DDBJ whole genome shotgun (WGS) entry which is preliminary data.</text>
</comment>
<accession>A0A9D9IWN2</accession>
<dbReference type="Pfam" id="PF12784">
    <property type="entry name" value="PDDEXK_2"/>
    <property type="match status" value="1"/>
</dbReference>
<protein>
    <submittedName>
        <fullName evidence="1">Rpn family recombination-promoting nuclease/putative transposase</fullName>
    </submittedName>
</protein>
<dbReference type="Proteomes" id="UP000823769">
    <property type="component" value="Unassembled WGS sequence"/>
</dbReference>
<sequence length="297" mass="34588">MENFNAKYVNPLSDWGFKRLFGTEMNKDLLLGFLRSLFPERGISDIAYLRNERQNLSERERDSVFDVVCTDPSGSQFVVEMQKRTQRYFRDRALYYAAYPIIEQAPKGSWNYRLKPVCVVGILNFAMEHEYGPEAGRWREKLIHRYRLREDETGEIMNSKLEFLYLEVGAFRKEISGSSPGTDKWMYVLKNLSRLEERPQALQERVFERLFEAAKIAAYTKEERNQYENDMMTENDYRNTIDYARDEGRQEGREAGLAEGKVEGKAEVARKMLAAGMPAEQITEFTGLTAEQLAALK</sequence>
<dbReference type="InterPro" id="IPR010106">
    <property type="entry name" value="RpnA"/>
</dbReference>
<reference evidence="1" key="2">
    <citation type="journal article" date="2021" name="PeerJ">
        <title>Extensive microbial diversity within the chicken gut microbiome revealed by metagenomics and culture.</title>
        <authorList>
            <person name="Gilroy R."/>
            <person name="Ravi A."/>
            <person name="Getino M."/>
            <person name="Pursley I."/>
            <person name="Horton D.L."/>
            <person name="Alikhan N.F."/>
            <person name="Baker D."/>
            <person name="Gharbi K."/>
            <person name="Hall N."/>
            <person name="Watson M."/>
            <person name="Adriaenssens E.M."/>
            <person name="Foster-Nyarko E."/>
            <person name="Jarju S."/>
            <person name="Secka A."/>
            <person name="Antonio M."/>
            <person name="Oren A."/>
            <person name="Chaudhuri R.R."/>
            <person name="La Ragione R."/>
            <person name="Hildebrand F."/>
            <person name="Pallen M.J."/>
        </authorList>
    </citation>
    <scope>NUCLEOTIDE SEQUENCE</scope>
    <source>
        <strain evidence="1">B3-1481</strain>
    </source>
</reference>
<dbReference type="PANTHER" id="PTHR41317:SF1">
    <property type="entry name" value="PD-(D_E)XK NUCLEASE FAMILY TRANSPOSASE"/>
    <property type="match status" value="1"/>
</dbReference>